<keyword evidence="11" id="KW-0325">Glycoprotein</keyword>
<evidence type="ECO:0000256" key="6">
    <source>
        <dbReference type="ARBA" id="ARBA00022729"/>
    </source>
</evidence>
<dbReference type="Pfam" id="PF13855">
    <property type="entry name" value="LRR_8"/>
    <property type="match status" value="1"/>
</dbReference>
<dbReference type="SUPFAM" id="SSF52058">
    <property type="entry name" value="L domain-like"/>
    <property type="match status" value="4"/>
</dbReference>
<dbReference type="Pfam" id="PF08263">
    <property type="entry name" value="LRRNT_2"/>
    <property type="match status" value="1"/>
</dbReference>
<feature type="domain" description="Leucine-rich repeat-containing N-terminal plant-type" evidence="13">
    <location>
        <begin position="35"/>
        <end position="81"/>
    </location>
</feature>
<evidence type="ECO:0000256" key="7">
    <source>
        <dbReference type="ARBA" id="ARBA00022737"/>
    </source>
</evidence>
<dbReference type="SMART" id="SM00365">
    <property type="entry name" value="LRR_SD22"/>
    <property type="match status" value="7"/>
</dbReference>
<dbReference type="PRINTS" id="PR00019">
    <property type="entry name" value="LEURICHRPT"/>
</dbReference>
<dbReference type="Pfam" id="PF00560">
    <property type="entry name" value="LRR_1"/>
    <property type="match status" value="5"/>
</dbReference>
<keyword evidence="3" id="KW-1003">Cell membrane</keyword>
<dbReference type="InterPro" id="IPR003591">
    <property type="entry name" value="Leu-rich_rpt_typical-subtyp"/>
</dbReference>
<keyword evidence="5" id="KW-0812">Transmembrane</keyword>
<accession>A0A059CZ89</accession>
<evidence type="ECO:0000313" key="14">
    <source>
        <dbReference type="EMBL" id="KCW83808.1"/>
    </source>
</evidence>
<reference evidence="14" key="1">
    <citation type="submission" date="2013-07" db="EMBL/GenBank/DDBJ databases">
        <title>The genome of Eucalyptus grandis.</title>
        <authorList>
            <person name="Schmutz J."/>
            <person name="Hayes R."/>
            <person name="Myburg A."/>
            <person name="Tuskan G."/>
            <person name="Grattapaglia D."/>
            <person name="Rokhsar D.S."/>
        </authorList>
    </citation>
    <scope>NUCLEOTIDE SEQUENCE</scope>
    <source>
        <tissue evidence="14">Leaf extractions</tissue>
    </source>
</reference>
<dbReference type="OMA" id="YNYFTGF"/>
<protein>
    <recommendedName>
        <fullName evidence="13">Leucine-rich repeat-containing N-terminal plant-type domain-containing protein</fullName>
    </recommendedName>
</protein>
<dbReference type="Gramene" id="KCW83808">
    <property type="protein sequence ID" value="KCW83808"/>
    <property type="gene ID" value="EUGRSUZ_B00682"/>
</dbReference>
<evidence type="ECO:0000259" key="13">
    <source>
        <dbReference type="Pfam" id="PF08263"/>
    </source>
</evidence>
<dbReference type="InterPro" id="IPR032675">
    <property type="entry name" value="LRR_dom_sf"/>
</dbReference>
<feature type="chain" id="PRO_5001574921" description="Leucine-rich repeat-containing N-terminal plant-type domain-containing protein" evidence="12">
    <location>
        <begin position="24"/>
        <end position="860"/>
    </location>
</feature>
<dbReference type="AlphaFoldDB" id="A0A059CZ89"/>
<comment type="subcellular location">
    <subcellularLocation>
        <location evidence="1">Cell membrane</location>
        <topology evidence="1">Single-pass type I membrane protein</topology>
    </subcellularLocation>
</comment>
<evidence type="ECO:0000256" key="9">
    <source>
        <dbReference type="ARBA" id="ARBA00023136"/>
    </source>
</evidence>
<dbReference type="InterPro" id="IPR013210">
    <property type="entry name" value="LRR_N_plant-typ"/>
</dbReference>
<gene>
    <name evidence="14" type="ORF">EUGRSUZ_B00682</name>
</gene>
<evidence type="ECO:0000256" key="2">
    <source>
        <dbReference type="ARBA" id="ARBA00009592"/>
    </source>
</evidence>
<dbReference type="InterPro" id="IPR046956">
    <property type="entry name" value="RLP23-like"/>
</dbReference>
<evidence type="ECO:0000256" key="4">
    <source>
        <dbReference type="ARBA" id="ARBA00022614"/>
    </source>
</evidence>
<feature type="signal peptide" evidence="12">
    <location>
        <begin position="1"/>
        <end position="23"/>
    </location>
</feature>
<dbReference type="SMART" id="SM00369">
    <property type="entry name" value="LRR_TYP"/>
    <property type="match status" value="11"/>
</dbReference>
<proteinExistence type="inferred from homology"/>
<keyword evidence="8" id="KW-1133">Transmembrane helix</keyword>
<comment type="similarity">
    <text evidence="2">Belongs to the RLP family.</text>
</comment>
<dbReference type="PANTHER" id="PTHR48061:SF50">
    <property type="entry name" value="LEUCINE-RICH REPEAT-CONTAINING N-TERMINAL PLANT-TYPE DOMAIN-CONTAINING PROTEIN"/>
    <property type="match status" value="1"/>
</dbReference>
<evidence type="ECO:0000256" key="1">
    <source>
        <dbReference type="ARBA" id="ARBA00004251"/>
    </source>
</evidence>
<sequence>MKRTPFDLLVVFLAIIPLHFASSETLPSTSPTKCHEQERSALLEFKQSLFHPYVETCPPSKLESWRLEDGNCCSWVGVKCDEGTGYPTGLDLSESCLFGPIDSKASLFRLPHMQSLNLAWNDFNLSQIPLNLSSSNFEGQIPSQVLKLTNLTSLDLSQNYGLELRNPSVETLVQFFTKLEHLDLSSLNVSAPVPDAITNLSSLTSLVLQNCNLRGTFPTTIFKLPRLQLLDLGFNPELSGHLPEFHLHSPIKSLSLRETNFSGSLPASLGNMAFLSEFHISQSNFSGNIPSSIGNLTQLTILSFQYNKLSGKIPSFLGKLIQLSYLDLGKNLLSGEIPTEITGLTRLTYLDLSFNRLNGPIPENISNLENLHYLVLQSNNMNGTLRLDVILKLQHLNMLQLSSNEFSSIIVPGMNASLPNLYVLGLASSNLSELPIFLSYQSRLQWLDLSQNRIYGPTPPWFLNTLDLRSNDIQGLIPLPPKSIEFYLVSNNKLSGEISSEMCQLSSISILDLSKNKLSGVIPPCLSNLSDSLFVLSLSGNDLYGRFPQLQNDVCGLRMIDVSYNQLQGSLPQGLANCSDMEFLNIENNQIVDKFPSWMGSLSYLKVLILRSNRFHGAIGEPEARDQFPNLRIVDLSMNNFSGCLPSRYFDMWSAMKVHTADDARYYGTRVLTVYVFSLDDGKYDYSMTIINKGNFLEYKRILAYLNVIDLSSNNFIGEIPNFIGSLTELRMLNLSNNALTGSIPLSLANLTELEALDLSSNKLSGMIPPALAQLSFLAFFNVSDNHLSGPIPQVNQFTTFKIDSYGGNLGLCGVPLTKKCGNPIEALPPPPSGALVENLDWKIVLRVLEVGWSSAWLWG</sequence>
<evidence type="ECO:0000256" key="5">
    <source>
        <dbReference type="ARBA" id="ARBA00022692"/>
    </source>
</evidence>
<dbReference type="FunFam" id="3.80.10.10:FF:000095">
    <property type="entry name" value="LRR receptor-like serine/threonine-protein kinase GSO1"/>
    <property type="match status" value="1"/>
</dbReference>
<dbReference type="InterPro" id="IPR001611">
    <property type="entry name" value="Leu-rich_rpt"/>
</dbReference>
<evidence type="ECO:0000256" key="12">
    <source>
        <dbReference type="SAM" id="SignalP"/>
    </source>
</evidence>
<dbReference type="Gene3D" id="3.80.10.10">
    <property type="entry name" value="Ribonuclease Inhibitor"/>
    <property type="match status" value="5"/>
</dbReference>
<dbReference type="EMBL" id="KK198754">
    <property type="protein sequence ID" value="KCW83808.1"/>
    <property type="molecule type" value="Genomic_DNA"/>
</dbReference>
<dbReference type="PANTHER" id="PTHR48061">
    <property type="entry name" value="LEUCINE-RICH REPEAT RECEPTOR PROTEIN KINASE EMS1-LIKE-RELATED"/>
    <property type="match status" value="1"/>
</dbReference>
<keyword evidence="6 12" id="KW-0732">Signal</keyword>
<dbReference type="InterPro" id="IPR025875">
    <property type="entry name" value="Leu-rich_rpt_4"/>
</dbReference>
<keyword evidence="7" id="KW-0677">Repeat</keyword>
<evidence type="ECO:0000256" key="8">
    <source>
        <dbReference type="ARBA" id="ARBA00022989"/>
    </source>
</evidence>
<dbReference type="PROSITE" id="PS51450">
    <property type="entry name" value="LRR"/>
    <property type="match status" value="1"/>
</dbReference>
<dbReference type="eggNOG" id="KOG0619">
    <property type="taxonomic scope" value="Eukaryota"/>
</dbReference>
<dbReference type="GO" id="GO:0005886">
    <property type="term" value="C:plasma membrane"/>
    <property type="evidence" value="ECO:0007669"/>
    <property type="project" value="UniProtKB-SubCell"/>
</dbReference>
<dbReference type="InParanoid" id="A0A059CZ89"/>
<organism evidence="14">
    <name type="scientific">Eucalyptus grandis</name>
    <name type="common">Flooded gum</name>
    <dbReference type="NCBI Taxonomy" id="71139"/>
    <lineage>
        <taxon>Eukaryota</taxon>
        <taxon>Viridiplantae</taxon>
        <taxon>Streptophyta</taxon>
        <taxon>Embryophyta</taxon>
        <taxon>Tracheophyta</taxon>
        <taxon>Spermatophyta</taxon>
        <taxon>Magnoliopsida</taxon>
        <taxon>eudicotyledons</taxon>
        <taxon>Gunneridae</taxon>
        <taxon>Pentapetalae</taxon>
        <taxon>rosids</taxon>
        <taxon>malvids</taxon>
        <taxon>Myrtales</taxon>
        <taxon>Myrtaceae</taxon>
        <taxon>Myrtoideae</taxon>
        <taxon>Eucalypteae</taxon>
        <taxon>Eucalyptus</taxon>
    </lineage>
</organism>
<dbReference type="FunFam" id="3.80.10.10:FF:000213">
    <property type="entry name" value="Tyrosine-sulfated glycopeptide receptor 1"/>
    <property type="match status" value="1"/>
</dbReference>
<dbReference type="Pfam" id="PF12799">
    <property type="entry name" value="LRR_4"/>
    <property type="match status" value="1"/>
</dbReference>
<evidence type="ECO:0000256" key="3">
    <source>
        <dbReference type="ARBA" id="ARBA00022475"/>
    </source>
</evidence>
<dbReference type="FunCoup" id="A0A059CZ89">
    <property type="interactions" value="304"/>
</dbReference>
<evidence type="ECO:0000256" key="11">
    <source>
        <dbReference type="ARBA" id="ARBA00023180"/>
    </source>
</evidence>
<keyword evidence="9" id="KW-0472">Membrane</keyword>
<name>A0A059CZ89_EUCGR</name>
<keyword evidence="4" id="KW-0433">Leucine-rich repeat</keyword>
<keyword evidence="10" id="KW-0675">Receptor</keyword>
<evidence type="ECO:0000256" key="10">
    <source>
        <dbReference type="ARBA" id="ARBA00023170"/>
    </source>
</evidence>